<dbReference type="EMBL" id="OX451739">
    <property type="protein sequence ID" value="CAI8608658.1"/>
    <property type="molecule type" value="Genomic_DNA"/>
</dbReference>
<evidence type="ECO:0000256" key="1">
    <source>
        <dbReference type="SAM" id="Phobius"/>
    </source>
</evidence>
<organism evidence="2 3">
    <name type="scientific">Vicia faba</name>
    <name type="common">Broad bean</name>
    <name type="synonym">Faba vulgaris</name>
    <dbReference type="NCBI Taxonomy" id="3906"/>
    <lineage>
        <taxon>Eukaryota</taxon>
        <taxon>Viridiplantae</taxon>
        <taxon>Streptophyta</taxon>
        <taxon>Embryophyta</taxon>
        <taxon>Tracheophyta</taxon>
        <taxon>Spermatophyta</taxon>
        <taxon>Magnoliopsida</taxon>
        <taxon>eudicotyledons</taxon>
        <taxon>Gunneridae</taxon>
        <taxon>Pentapetalae</taxon>
        <taxon>rosids</taxon>
        <taxon>fabids</taxon>
        <taxon>Fabales</taxon>
        <taxon>Fabaceae</taxon>
        <taxon>Papilionoideae</taxon>
        <taxon>50 kb inversion clade</taxon>
        <taxon>NPAAA clade</taxon>
        <taxon>Hologalegina</taxon>
        <taxon>IRL clade</taxon>
        <taxon>Fabeae</taxon>
        <taxon>Vicia</taxon>
    </lineage>
</organism>
<keyword evidence="3" id="KW-1185">Reference proteome</keyword>
<dbReference type="AlphaFoldDB" id="A0AAV1AGG1"/>
<gene>
    <name evidence="2" type="ORF">VFH_IV096560</name>
</gene>
<protein>
    <submittedName>
        <fullName evidence="2">Uncharacterized protein</fullName>
    </submittedName>
</protein>
<evidence type="ECO:0000313" key="2">
    <source>
        <dbReference type="EMBL" id="CAI8608658.1"/>
    </source>
</evidence>
<dbReference type="Proteomes" id="UP001157006">
    <property type="component" value="Chromosome 4"/>
</dbReference>
<evidence type="ECO:0000313" key="3">
    <source>
        <dbReference type="Proteomes" id="UP001157006"/>
    </source>
</evidence>
<sequence length="246" mass="27798">MARQKYFWGLLQSGCVATTPTTLLFGYVFLLIPLHLYSGYIFHSSALSLSSYSYFVRVLNRSYIRRTVSPSTNYPRFFQTLTPKTITSTIVSSSPTKRKRKVGDSAPLEEEYKQWVKDAKALKLAQMNRKNRVDNFKSASELRPTKTDGVDLSVENPCFVCKLDVFDTDSGDHKVRVCREKITDHNQFEVVGNLGLYGNATRIDNYFHQIVFSFCCVQSSCFGSSVSILFPVERLCCSASHASCVP</sequence>
<reference evidence="2 3" key="1">
    <citation type="submission" date="2023-01" db="EMBL/GenBank/DDBJ databases">
        <authorList>
            <person name="Kreplak J."/>
        </authorList>
    </citation>
    <scope>NUCLEOTIDE SEQUENCE [LARGE SCALE GENOMIC DNA]</scope>
</reference>
<keyword evidence="1" id="KW-0812">Transmembrane</keyword>
<feature type="transmembrane region" description="Helical" evidence="1">
    <location>
        <begin position="7"/>
        <end position="30"/>
    </location>
</feature>
<feature type="transmembrane region" description="Helical" evidence="1">
    <location>
        <begin position="36"/>
        <end position="56"/>
    </location>
</feature>
<proteinExistence type="predicted"/>
<name>A0AAV1AGG1_VICFA</name>
<keyword evidence="1" id="KW-0472">Membrane</keyword>
<keyword evidence="1" id="KW-1133">Transmembrane helix</keyword>
<accession>A0AAV1AGG1</accession>